<organism evidence="3 4">
    <name type="scientific">Sitophilus oryzae</name>
    <name type="common">Rice weevil</name>
    <name type="synonym">Curculio oryzae</name>
    <dbReference type="NCBI Taxonomy" id="7048"/>
    <lineage>
        <taxon>Eukaryota</taxon>
        <taxon>Metazoa</taxon>
        <taxon>Ecdysozoa</taxon>
        <taxon>Arthropoda</taxon>
        <taxon>Hexapoda</taxon>
        <taxon>Insecta</taxon>
        <taxon>Pterygota</taxon>
        <taxon>Neoptera</taxon>
        <taxon>Endopterygota</taxon>
        <taxon>Coleoptera</taxon>
        <taxon>Polyphaga</taxon>
        <taxon>Cucujiformia</taxon>
        <taxon>Curculionidae</taxon>
        <taxon>Dryophthorinae</taxon>
        <taxon>Sitophilus</taxon>
    </lineage>
</organism>
<dbReference type="SUPFAM" id="SSF53474">
    <property type="entry name" value="alpha/beta-Hydrolases"/>
    <property type="match status" value="1"/>
</dbReference>
<comment type="similarity">
    <text evidence="1">Belongs to the AB hydrolase superfamily.</text>
</comment>
<protein>
    <submittedName>
        <fullName evidence="4">Protein ABHD11-like isoform X2</fullName>
    </submittedName>
</protein>
<dbReference type="PANTHER" id="PTHR46118:SF4">
    <property type="entry name" value="PROTEIN ABHD11"/>
    <property type="match status" value="1"/>
</dbReference>
<dbReference type="OrthoDB" id="8119704at2759"/>
<evidence type="ECO:0000313" key="3">
    <source>
        <dbReference type="Proteomes" id="UP000504635"/>
    </source>
</evidence>
<accession>A0A6J2XX37</accession>
<proteinExistence type="inferred from homology"/>
<dbReference type="InterPro" id="IPR029058">
    <property type="entry name" value="AB_hydrolase_fold"/>
</dbReference>
<name>A0A6J2XX37_SITOR</name>
<dbReference type="GO" id="GO:0005739">
    <property type="term" value="C:mitochondrion"/>
    <property type="evidence" value="ECO:0007669"/>
    <property type="project" value="TreeGrafter"/>
</dbReference>
<dbReference type="PANTHER" id="PTHR46118">
    <property type="entry name" value="PROTEIN ABHD11"/>
    <property type="match status" value="1"/>
</dbReference>
<dbReference type="RefSeq" id="XP_030755194.1">
    <property type="nucleotide sequence ID" value="XM_030899334.1"/>
</dbReference>
<sequence length="243" mass="28103">MLFSRRVVCKLLKFHHIFDRYSVNCSSSSELSSPLKLSFTTFETEAETALEPPFIILHGLFGSKQNWTGLSKAYHQQTSPQRKIIDISPVTTSPKFKELSNLFNVMNSVKMPENVPLREAQNIVDKQLSEYITEKSARAFLLTNLIKTDHQKYKWRFNIPALLSNFQNIVRFPPIDNLKYEGNTLFIGGAKSDYIEKSDYPKILKLFPKAELQYIEGAGHWVHIEKPNDFLKITLDFLNKTNR</sequence>
<dbReference type="GeneID" id="115881720"/>
<gene>
    <name evidence="4" type="primary">LOC115881720</name>
</gene>
<reference evidence="4" key="1">
    <citation type="submission" date="2025-08" db="UniProtKB">
        <authorList>
            <consortium name="RefSeq"/>
        </authorList>
    </citation>
    <scope>IDENTIFICATION</scope>
    <source>
        <tissue evidence="4">Gonads</tissue>
    </source>
</reference>
<dbReference type="GO" id="GO:0052689">
    <property type="term" value="F:carboxylic ester hydrolase activity"/>
    <property type="evidence" value="ECO:0007669"/>
    <property type="project" value="TreeGrafter"/>
</dbReference>
<dbReference type="Gene3D" id="3.40.50.1820">
    <property type="entry name" value="alpha/beta hydrolase"/>
    <property type="match status" value="1"/>
</dbReference>
<dbReference type="Proteomes" id="UP000504635">
    <property type="component" value="Unplaced"/>
</dbReference>
<keyword evidence="2" id="KW-0378">Hydrolase</keyword>
<evidence type="ECO:0000313" key="4">
    <source>
        <dbReference type="RefSeq" id="XP_030755194.1"/>
    </source>
</evidence>
<evidence type="ECO:0000256" key="1">
    <source>
        <dbReference type="ARBA" id="ARBA00008645"/>
    </source>
</evidence>
<keyword evidence="3" id="KW-1185">Reference proteome</keyword>
<dbReference type="AlphaFoldDB" id="A0A6J2XX37"/>
<evidence type="ECO:0000256" key="2">
    <source>
        <dbReference type="ARBA" id="ARBA00022801"/>
    </source>
</evidence>